<gene>
    <name evidence="1" type="ORF">GGX14DRAFT_377535</name>
</gene>
<evidence type="ECO:0000313" key="1">
    <source>
        <dbReference type="EMBL" id="KAJ7194981.1"/>
    </source>
</evidence>
<name>A0AAD6UYJ7_9AGAR</name>
<reference evidence="1" key="1">
    <citation type="submission" date="2023-03" db="EMBL/GenBank/DDBJ databases">
        <title>Massive genome expansion in bonnet fungi (Mycena s.s.) driven by repeated elements and novel gene families across ecological guilds.</title>
        <authorList>
            <consortium name="Lawrence Berkeley National Laboratory"/>
            <person name="Harder C.B."/>
            <person name="Miyauchi S."/>
            <person name="Viragh M."/>
            <person name="Kuo A."/>
            <person name="Thoen E."/>
            <person name="Andreopoulos B."/>
            <person name="Lu D."/>
            <person name="Skrede I."/>
            <person name="Drula E."/>
            <person name="Henrissat B."/>
            <person name="Morin E."/>
            <person name="Kohler A."/>
            <person name="Barry K."/>
            <person name="LaButti K."/>
            <person name="Morin E."/>
            <person name="Salamov A."/>
            <person name="Lipzen A."/>
            <person name="Mereny Z."/>
            <person name="Hegedus B."/>
            <person name="Baldrian P."/>
            <person name="Stursova M."/>
            <person name="Weitz H."/>
            <person name="Taylor A."/>
            <person name="Grigoriev I.V."/>
            <person name="Nagy L.G."/>
            <person name="Martin F."/>
            <person name="Kauserud H."/>
        </authorList>
    </citation>
    <scope>NUCLEOTIDE SEQUENCE</scope>
    <source>
        <strain evidence="1">9144</strain>
    </source>
</reference>
<dbReference type="AlphaFoldDB" id="A0AAD6UYJ7"/>
<dbReference type="EMBL" id="JARJCW010000094">
    <property type="protein sequence ID" value="KAJ7194981.1"/>
    <property type="molecule type" value="Genomic_DNA"/>
</dbReference>
<dbReference type="Proteomes" id="UP001219525">
    <property type="component" value="Unassembled WGS sequence"/>
</dbReference>
<keyword evidence="2" id="KW-1185">Reference proteome</keyword>
<evidence type="ECO:0008006" key="3">
    <source>
        <dbReference type="Google" id="ProtNLM"/>
    </source>
</evidence>
<feature type="non-terminal residue" evidence="1">
    <location>
        <position position="1"/>
    </location>
</feature>
<sequence length="116" mass="13435">FGVTKRRFRLMNVAPEYSVETQAKIPCALAALHNFIRLHDPDDYADDGPGHGGPRNPTFTLHDMDGDERHQFPEEELGRFVNQAEKQRARLFRDNIAREMWAQYVADEESNDDMDD</sequence>
<protein>
    <recommendedName>
        <fullName evidence="3">DDE Tnp4 domain-containing protein</fullName>
    </recommendedName>
</protein>
<accession>A0AAD6UYJ7</accession>
<comment type="caution">
    <text evidence="1">The sequence shown here is derived from an EMBL/GenBank/DDBJ whole genome shotgun (WGS) entry which is preliminary data.</text>
</comment>
<organism evidence="1 2">
    <name type="scientific">Mycena pura</name>
    <dbReference type="NCBI Taxonomy" id="153505"/>
    <lineage>
        <taxon>Eukaryota</taxon>
        <taxon>Fungi</taxon>
        <taxon>Dikarya</taxon>
        <taxon>Basidiomycota</taxon>
        <taxon>Agaricomycotina</taxon>
        <taxon>Agaricomycetes</taxon>
        <taxon>Agaricomycetidae</taxon>
        <taxon>Agaricales</taxon>
        <taxon>Marasmiineae</taxon>
        <taxon>Mycenaceae</taxon>
        <taxon>Mycena</taxon>
    </lineage>
</organism>
<proteinExistence type="predicted"/>
<evidence type="ECO:0000313" key="2">
    <source>
        <dbReference type="Proteomes" id="UP001219525"/>
    </source>
</evidence>